<evidence type="ECO:0000313" key="1">
    <source>
        <dbReference type="EMBL" id="CTQ71303.1"/>
    </source>
</evidence>
<name>A0A0M6Z3Z7_9HYPH</name>
<dbReference type="PANTHER" id="PTHR35841">
    <property type="entry name" value="PHOSPHONATES-BINDING PERIPLASMIC PROTEIN"/>
    <property type="match status" value="1"/>
</dbReference>
<dbReference type="EMBL" id="CXWC01000010">
    <property type="protein sequence ID" value="CTQ71303.1"/>
    <property type="molecule type" value="Genomic_DNA"/>
</dbReference>
<dbReference type="Gene3D" id="3.40.190.10">
    <property type="entry name" value="Periplasmic binding protein-like II"/>
    <property type="match status" value="1"/>
</dbReference>
<gene>
    <name evidence="1" type="ORF">LA5096_02864</name>
</gene>
<dbReference type="PANTHER" id="PTHR35841:SF1">
    <property type="entry name" value="PHOSPHONATES-BINDING PERIPLASMIC PROTEIN"/>
    <property type="match status" value="1"/>
</dbReference>
<proteinExistence type="predicted"/>
<evidence type="ECO:0000313" key="2">
    <source>
        <dbReference type="Proteomes" id="UP000049983"/>
    </source>
</evidence>
<dbReference type="STRING" id="311410.LA5095_01610"/>
<protein>
    <submittedName>
        <fullName evidence="1">Phosphate/phosphite/phosphonate ABC transporters, periplasmic binding protein</fullName>
    </submittedName>
</protein>
<dbReference type="GeneID" id="97670231"/>
<dbReference type="Pfam" id="PF12974">
    <property type="entry name" value="Phosphonate-bd"/>
    <property type="match status" value="1"/>
</dbReference>
<dbReference type="SUPFAM" id="SSF53850">
    <property type="entry name" value="Periplasmic binding protein-like II"/>
    <property type="match status" value="1"/>
</dbReference>
<accession>A0A0M6Z3Z7</accession>
<dbReference type="AlphaFoldDB" id="A0A0M6Z3Z7"/>
<reference evidence="2" key="1">
    <citation type="submission" date="2015-07" db="EMBL/GenBank/DDBJ databases">
        <authorList>
            <person name="Rodrigo-Torres Lidia"/>
            <person name="Arahal R.David."/>
        </authorList>
    </citation>
    <scope>NUCLEOTIDE SEQUENCE [LARGE SCALE GENOMIC DNA]</scope>
    <source>
        <strain evidence="2">CECT 5096</strain>
    </source>
</reference>
<sequence length="275" mass="29538">MSNGTYHPVRLPMYDWPEVRVATAELESALHAALVDTLGLPPADMISWPNEIDTPSMWDNPGVLLVQTCGYPLTHALKGKVRLLGVPHYSAGGCEGPRYCSQLVVSRASGHERLEDLRGLKAAYNSPDSQSGMNAFRHAVARCAGGAPFFSQVFESGSHLRSLEAIADGQADVASIDAVCWALACQELPALTANLKCIGHTEGAPGLPLITSTGFSQDEALKMTEVIRLVLSDPSTAECRKRLRISGFSSASVEDYDPILKMELEAVKLGYPDLA</sequence>
<organism evidence="1 2">
    <name type="scientific">Roseibium album</name>
    <dbReference type="NCBI Taxonomy" id="311410"/>
    <lineage>
        <taxon>Bacteria</taxon>
        <taxon>Pseudomonadati</taxon>
        <taxon>Pseudomonadota</taxon>
        <taxon>Alphaproteobacteria</taxon>
        <taxon>Hyphomicrobiales</taxon>
        <taxon>Stappiaceae</taxon>
        <taxon>Roseibium</taxon>
    </lineage>
</organism>
<keyword evidence="2" id="KW-1185">Reference proteome</keyword>
<dbReference type="RefSeq" id="WP_208992592.1">
    <property type="nucleotide sequence ID" value="NZ_CXWA01000001.1"/>
</dbReference>
<dbReference type="Proteomes" id="UP000049983">
    <property type="component" value="Unassembled WGS sequence"/>
</dbReference>